<dbReference type="PANTHER" id="PTHR11814">
    <property type="entry name" value="SULFATE TRANSPORTER"/>
    <property type="match status" value="1"/>
</dbReference>
<feature type="transmembrane region" description="Helical" evidence="6">
    <location>
        <begin position="135"/>
        <end position="163"/>
    </location>
</feature>
<feature type="region of interest" description="Disordered" evidence="5">
    <location>
        <begin position="650"/>
        <end position="702"/>
    </location>
</feature>
<dbReference type="CDD" id="cd07042">
    <property type="entry name" value="STAS_SulP_like_sulfate_transporter"/>
    <property type="match status" value="1"/>
</dbReference>
<feature type="transmembrane region" description="Helical" evidence="6">
    <location>
        <begin position="512"/>
        <end position="530"/>
    </location>
</feature>
<feature type="transmembrane region" description="Helical" evidence="6">
    <location>
        <begin position="399"/>
        <end position="419"/>
    </location>
</feature>
<dbReference type="GO" id="GO:0016020">
    <property type="term" value="C:membrane"/>
    <property type="evidence" value="ECO:0007669"/>
    <property type="project" value="UniProtKB-SubCell"/>
</dbReference>
<feature type="compositionally biased region" description="Polar residues" evidence="5">
    <location>
        <begin position="654"/>
        <end position="672"/>
    </location>
</feature>
<evidence type="ECO:0000313" key="11">
    <source>
        <dbReference type="RefSeq" id="XP_036360467.1"/>
    </source>
</evidence>
<feature type="transmembrane region" description="Helical" evidence="6">
    <location>
        <begin position="425"/>
        <end position="449"/>
    </location>
</feature>
<dbReference type="AlphaFoldDB" id="A0A6P7SL62"/>
<evidence type="ECO:0000256" key="1">
    <source>
        <dbReference type="ARBA" id="ARBA00004141"/>
    </source>
</evidence>
<reference evidence="9 10" key="1">
    <citation type="submission" date="2025-08" db="UniProtKB">
        <authorList>
            <consortium name="RefSeq"/>
        </authorList>
    </citation>
    <scope>IDENTIFICATION</scope>
</reference>
<feature type="domain" description="STAS" evidence="7">
    <location>
        <begin position="548"/>
        <end position="789"/>
    </location>
</feature>
<dbReference type="Pfam" id="PF01740">
    <property type="entry name" value="STAS"/>
    <property type="match status" value="1"/>
</dbReference>
<feature type="transmembrane region" description="Helical" evidence="6">
    <location>
        <begin position="486"/>
        <end position="505"/>
    </location>
</feature>
<keyword evidence="4 6" id="KW-0472">Membrane</keyword>
<evidence type="ECO:0000256" key="5">
    <source>
        <dbReference type="SAM" id="MobiDB-lite"/>
    </source>
</evidence>
<protein>
    <submittedName>
        <fullName evidence="9 10">Prestin-like</fullName>
    </submittedName>
</protein>
<feature type="transmembrane region" description="Helical" evidence="6">
    <location>
        <begin position="359"/>
        <end position="379"/>
    </location>
</feature>
<comment type="subcellular location">
    <subcellularLocation>
        <location evidence="1">Membrane</location>
        <topology evidence="1">Multi-pass membrane protein</topology>
    </subcellularLocation>
</comment>
<dbReference type="NCBIfam" id="TIGR00815">
    <property type="entry name" value="sulP"/>
    <property type="match status" value="1"/>
</dbReference>
<dbReference type="RefSeq" id="XP_036360467.1">
    <property type="nucleotide sequence ID" value="XM_036504574.1"/>
</dbReference>
<dbReference type="Gene3D" id="3.30.750.24">
    <property type="entry name" value="STAS domain"/>
    <property type="match status" value="1"/>
</dbReference>
<dbReference type="InterPro" id="IPR002645">
    <property type="entry name" value="STAS_dom"/>
</dbReference>
<dbReference type="KEGG" id="osn:115214093"/>
<dbReference type="RefSeq" id="XP_029639005.2">
    <property type="nucleotide sequence ID" value="XM_029783145.2"/>
</dbReference>
<feature type="compositionally biased region" description="Polar residues" evidence="5">
    <location>
        <begin position="682"/>
        <end position="693"/>
    </location>
</feature>
<proteinExistence type="predicted"/>
<evidence type="ECO:0000256" key="6">
    <source>
        <dbReference type="SAM" id="Phobius"/>
    </source>
</evidence>
<dbReference type="RefSeq" id="XP_036360466.1">
    <property type="nucleotide sequence ID" value="XM_036504573.1"/>
</dbReference>
<feature type="transmembrane region" description="Helical" evidence="6">
    <location>
        <begin position="207"/>
        <end position="228"/>
    </location>
</feature>
<dbReference type="GO" id="GO:0055085">
    <property type="term" value="P:transmembrane transport"/>
    <property type="evidence" value="ECO:0007669"/>
    <property type="project" value="InterPro"/>
</dbReference>
<dbReference type="InterPro" id="IPR001902">
    <property type="entry name" value="SLC26A/SulP_fam"/>
</dbReference>
<gene>
    <name evidence="9 10 11" type="primary">LOC115214093</name>
</gene>
<keyword evidence="8" id="KW-1185">Reference proteome</keyword>
<evidence type="ECO:0000313" key="9">
    <source>
        <dbReference type="RefSeq" id="XP_029639005.2"/>
    </source>
</evidence>
<feature type="transmembrane region" description="Helical" evidence="6">
    <location>
        <begin position="94"/>
        <end position="115"/>
    </location>
</feature>
<keyword evidence="3 6" id="KW-1133">Transmembrane helix</keyword>
<name>A0A6P7SL62_9MOLL</name>
<evidence type="ECO:0000313" key="8">
    <source>
        <dbReference type="Proteomes" id="UP000515154"/>
    </source>
</evidence>
<dbReference type="PROSITE" id="PS50801">
    <property type="entry name" value="STAS"/>
    <property type="match status" value="1"/>
</dbReference>
<dbReference type="Pfam" id="PF00916">
    <property type="entry name" value="Sulfate_transp"/>
    <property type="match status" value="1"/>
</dbReference>
<evidence type="ECO:0000256" key="3">
    <source>
        <dbReference type="ARBA" id="ARBA00022989"/>
    </source>
</evidence>
<accession>A0A6P7SL62</accession>
<feature type="transmembrane region" description="Helical" evidence="6">
    <location>
        <begin position="285"/>
        <end position="302"/>
    </location>
</feature>
<keyword evidence="2 6" id="KW-0812">Transmembrane</keyword>
<feature type="transmembrane region" description="Helical" evidence="6">
    <location>
        <begin position="461"/>
        <end position="480"/>
    </location>
</feature>
<organism evidence="8 9">
    <name type="scientific">Octopus sinensis</name>
    <name type="common">East Asian common octopus</name>
    <dbReference type="NCBI Taxonomy" id="2607531"/>
    <lineage>
        <taxon>Eukaryota</taxon>
        <taxon>Metazoa</taxon>
        <taxon>Spiralia</taxon>
        <taxon>Lophotrochozoa</taxon>
        <taxon>Mollusca</taxon>
        <taxon>Cephalopoda</taxon>
        <taxon>Coleoidea</taxon>
        <taxon>Octopodiformes</taxon>
        <taxon>Octopoda</taxon>
        <taxon>Incirrata</taxon>
        <taxon>Octopodidae</taxon>
        <taxon>Octopus</taxon>
    </lineage>
</organism>
<dbReference type="Proteomes" id="UP000515154">
    <property type="component" value="Linkage group LG7"/>
</dbReference>
<dbReference type="InterPro" id="IPR036513">
    <property type="entry name" value="STAS_dom_sf"/>
</dbReference>
<sequence>MLNRELSNCTMVLGEHPPIVQMESSKDVNSILYRNSSLTQSRLDNLYRKPKVKKTSLSQRVRSQCYCSKRRLWKVLSTYLPVIRVIRYYKLKSYLLMDFLAGLTVGVMHIPQALGFGKLTSVKIVNGLYTSFWPVVLYIIFGTSPHVSIGTSAVICILTAGIVDKQALIFAKDHFNSSIFHNSSAADWESIPEYMDFKEGVAMTTSLLAGLILLIMGVCRLGFITTYLSESFFSAFTSAAAVHIATSQISSMFGLSIKKYSGLFKIIYTYRDIVLNITKTNVAELIMSIICIIILLLVKSCINDRFKHKLKVPIPIELVVVILGTLVAYLANLADTYDVKVVGQISSEIPVPKVPPLNIATDLLLDSLIIAILIFANTIAMAKICAKKHNYEINDSQELIAYGLCNFVSAFFFCFPSSVAPPRSMIASTMGVKTTLSAVVTAILMFLLLSVISSLFKTLPVSILAAVIVIALKGLFLQIADLKKFWHINIFDFIIWLITFLSVVFLDIDYGLGIGVVVSLITVVLQSQFAQSYRIAQLPKEDLLVEHKLYHSEEIRGVRIFRFEANVYFATAEIFRNSLYRKTLNPRKLLKQLQKLEKRLQEQNKKSLSTMNILRHSTSVDSKSTDLSTIGDQTFPFSVDKTIDLDESRIPPHSSVSHVTMDPSITNISNGEIPNGRKHSITHSSDSGINGQNEETDPEDGGCCIREGELNVMKSVRFIILDLSSVNYIDATGANTLSYIYKEYEHVNVQVFLAACHPRVCKSLQQAGVFDVYPPGNVFVTVDGAITQTYNNYKIKSYDLKDFTDEEAAEDSYVTKL</sequence>
<dbReference type="SUPFAM" id="SSF52091">
    <property type="entry name" value="SpoIIaa-like"/>
    <property type="match status" value="1"/>
</dbReference>
<evidence type="ECO:0000256" key="4">
    <source>
        <dbReference type="ARBA" id="ARBA00023136"/>
    </source>
</evidence>
<evidence type="ECO:0000256" key="2">
    <source>
        <dbReference type="ARBA" id="ARBA00022692"/>
    </source>
</evidence>
<evidence type="ECO:0000259" key="7">
    <source>
        <dbReference type="PROSITE" id="PS50801"/>
    </source>
</evidence>
<feature type="transmembrane region" description="Helical" evidence="6">
    <location>
        <begin position="314"/>
        <end position="331"/>
    </location>
</feature>
<evidence type="ECO:0000313" key="10">
    <source>
        <dbReference type="RefSeq" id="XP_036360466.1"/>
    </source>
</evidence>
<dbReference type="InterPro" id="IPR011547">
    <property type="entry name" value="SLC26A/SulP_dom"/>
</dbReference>